<reference evidence="2" key="1">
    <citation type="journal article" date="2011" name="Nat. Biotechnol.">
        <title>The genomic sequence of the Chinese hamster ovary (CHO)-K1 cell line.</title>
        <authorList>
            <person name="Xu X."/>
            <person name="Nagarajan H."/>
            <person name="Lewis N.E."/>
            <person name="Pan S."/>
            <person name="Cai Z."/>
            <person name="Liu X."/>
            <person name="Chen W."/>
            <person name="Xie M."/>
            <person name="Wang W."/>
            <person name="Hammond S."/>
            <person name="Andersen M.R."/>
            <person name="Neff N."/>
            <person name="Passarelli B."/>
            <person name="Koh W."/>
            <person name="Fan H.C."/>
            <person name="Wang J."/>
            <person name="Gui Y."/>
            <person name="Lee K.H."/>
            <person name="Betenbaugh M.J."/>
            <person name="Quake S.R."/>
            <person name="Famili I."/>
            <person name="Palsson B.O."/>
            <person name="Wang J."/>
        </authorList>
    </citation>
    <scope>NUCLEOTIDE SEQUENCE [LARGE SCALE GENOMIC DNA]</scope>
    <source>
        <strain evidence="2">CHO K1 cell line</strain>
    </source>
</reference>
<evidence type="ECO:0000313" key="1">
    <source>
        <dbReference type="EMBL" id="EGW04459.1"/>
    </source>
</evidence>
<evidence type="ECO:0000313" key="2">
    <source>
        <dbReference type="Proteomes" id="UP000001075"/>
    </source>
</evidence>
<sequence>MMAVAAWVIYTRRLLDLINQFSQVVHSTVSIYAEIIAFPPINNQLLRKKSGEQFHSQQKEYLGTSLVH</sequence>
<gene>
    <name evidence="1" type="ORF">I79_016891</name>
</gene>
<dbReference type="Proteomes" id="UP000001075">
    <property type="component" value="Unassembled WGS sequence"/>
</dbReference>
<name>G3I0K3_CRIGR</name>
<dbReference type="EMBL" id="JH001017">
    <property type="protein sequence ID" value="EGW04459.1"/>
    <property type="molecule type" value="Genomic_DNA"/>
</dbReference>
<dbReference type="AlphaFoldDB" id="G3I0K3"/>
<dbReference type="InParanoid" id="G3I0K3"/>
<accession>G3I0K3</accession>
<proteinExistence type="predicted"/>
<protein>
    <submittedName>
        <fullName evidence="1">Uncharacterized protein</fullName>
    </submittedName>
</protein>
<organism evidence="1 2">
    <name type="scientific">Cricetulus griseus</name>
    <name type="common">Chinese hamster</name>
    <name type="synonym">Cricetulus barabensis griseus</name>
    <dbReference type="NCBI Taxonomy" id="10029"/>
    <lineage>
        <taxon>Eukaryota</taxon>
        <taxon>Metazoa</taxon>
        <taxon>Chordata</taxon>
        <taxon>Craniata</taxon>
        <taxon>Vertebrata</taxon>
        <taxon>Euteleostomi</taxon>
        <taxon>Mammalia</taxon>
        <taxon>Eutheria</taxon>
        <taxon>Euarchontoglires</taxon>
        <taxon>Glires</taxon>
        <taxon>Rodentia</taxon>
        <taxon>Myomorpha</taxon>
        <taxon>Muroidea</taxon>
        <taxon>Cricetidae</taxon>
        <taxon>Cricetinae</taxon>
        <taxon>Cricetulus</taxon>
    </lineage>
</organism>